<dbReference type="EMBL" id="BAABFL010000112">
    <property type="protein sequence ID" value="GAA4648901.1"/>
    <property type="molecule type" value="Genomic_DNA"/>
</dbReference>
<evidence type="ECO:0000256" key="5">
    <source>
        <dbReference type="SAM" id="Phobius"/>
    </source>
</evidence>
<dbReference type="PANTHER" id="PTHR36926:SF1">
    <property type="entry name" value="COLICIN V PRODUCTION PROTEIN"/>
    <property type="match status" value="1"/>
</dbReference>
<feature type="transmembrane region" description="Helical" evidence="5">
    <location>
        <begin position="34"/>
        <end position="54"/>
    </location>
</feature>
<evidence type="ECO:0000256" key="3">
    <source>
        <dbReference type="ARBA" id="ARBA00022989"/>
    </source>
</evidence>
<evidence type="ECO:0000256" key="2">
    <source>
        <dbReference type="ARBA" id="ARBA00022692"/>
    </source>
</evidence>
<keyword evidence="7" id="KW-1185">Reference proteome</keyword>
<comment type="subcellular location">
    <subcellularLocation>
        <location evidence="1">Membrane</location>
        <topology evidence="1">Multi-pass membrane protein</topology>
    </subcellularLocation>
</comment>
<keyword evidence="3 5" id="KW-1133">Transmembrane helix</keyword>
<dbReference type="InterPro" id="IPR052719">
    <property type="entry name" value="CvpA-like"/>
</dbReference>
<evidence type="ECO:0000313" key="6">
    <source>
        <dbReference type="EMBL" id="GAA4648901.1"/>
    </source>
</evidence>
<protein>
    <submittedName>
        <fullName evidence="6">CvpA family protein</fullName>
    </submittedName>
</protein>
<evidence type="ECO:0000256" key="4">
    <source>
        <dbReference type="ARBA" id="ARBA00023136"/>
    </source>
</evidence>
<evidence type="ECO:0000256" key="1">
    <source>
        <dbReference type="ARBA" id="ARBA00004141"/>
    </source>
</evidence>
<dbReference type="Proteomes" id="UP001500604">
    <property type="component" value="Unassembled WGS sequence"/>
</dbReference>
<dbReference type="PANTHER" id="PTHR36926">
    <property type="entry name" value="COLICIN V PRODUCTION PROTEIN"/>
    <property type="match status" value="1"/>
</dbReference>
<accession>A0ABP8UZE2</accession>
<dbReference type="Pfam" id="PF02674">
    <property type="entry name" value="Colicin_V"/>
    <property type="match status" value="1"/>
</dbReference>
<proteinExistence type="predicted"/>
<dbReference type="InterPro" id="IPR003825">
    <property type="entry name" value="Colicin-V_CvpA"/>
</dbReference>
<keyword evidence="4 5" id="KW-0472">Membrane</keyword>
<reference evidence="7" key="1">
    <citation type="journal article" date="2019" name="Int. J. Syst. Evol. Microbiol.">
        <title>The Global Catalogue of Microorganisms (GCM) 10K type strain sequencing project: providing services to taxonomists for standard genome sequencing and annotation.</title>
        <authorList>
            <consortium name="The Broad Institute Genomics Platform"/>
            <consortium name="The Broad Institute Genome Sequencing Center for Infectious Disease"/>
            <person name="Wu L."/>
            <person name="Ma J."/>
        </authorList>
    </citation>
    <scope>NUCLEOTIDE SEQUENCE [LARGE SCALE GENOMIC DNA]</scope>
    <source>
        <strain evidence="7">JCM 17805</strain>
    </source>
</reference>
<comment type="caution">
    <text evidence="6">The sequence shown here is derived from an EMBL/GenBank/DDBJ whole genome shotgun (WGS) entry which is preliminary data.</text>
</comment>
<evidence type="ECO:0000313" key="7">
    <source>
        <dbReference type="Proteomes" id="UP001500604"/>
    </source>
</evidence>
<feature type="transmembrane region" description="Helical" evidence="5">
    <location>
        <begin position="6"/>
        <end position="22"/>
    </location>
</feature>
<keyword evidence="2 5" id="KW-0812">Transmembrane</keyword>
<name>A0ABP8UZE2_9GAMM</name>
<sequence>MAFTWVDWVIVGITVISSLISLRRGFFREVLSLLTWIAAVIIAWLFSGSLSLLFANYIETPSLRVIAAAAILFILTLITGGIINTLIGKLVEFSGLTGTDRSLGMVFGGLRGSLLVVTLVGIASYLPVQQDAWWRDSVLVPHFELVAEWSKSMVFDWMAPAVNNR</sequence>
<feature type="transmembrane region" description="Helical" evidence="5">
    <location>
        <begin position="66"/>
        <end position="91"/>
    </location>
</feature>
<dbReference type="RefSeq" id="WP_345194627.1">
    <property type="nucleotide sequence ID" value="NZ_BAABFL010000112.1"/>
</dbReference>
<gene>
    <name evidence="6" type="ORF">GCM10023116_11750</name>
</gene>
<feature type="transmembrane region" description="Helical" evidence="5">
    <location>
        <begin position="103"/>
        <end position="126"/>
    </location>
</feature>
<organism evidence="6 7">
    <name type="scientific">Kistimonas scapharcae</name>
    <dbReference type="NCBI Taxonomy" id="1036133"/>
    <lineage>
        <taxon>Bacteria</taxon>
        <taxon>Pseudomonadati</taxon>
        <taxon>Pseudomonadota</taxon>
        <taxon>Gammaproteobacteria</taxon>
        <taxon>Oceanospirillales</taxon>
        <taxon>Endozoicomonadaceae</taxon>
        <taxon>Kistimonas</taxon>
    </lineage>
</organism>